<dbReference type="InterPro" id="IPR045087">
    <property type="entry name" value="Cu-oxidase_fam"/>
</dbReference>
<feature type="signal peptide" evidence="9">
    <location>
        <begin position="1"/>
        <end position="19"/>
    </location>
</feature>
<comment type="similarity">
    <text evidence="1">Belongs to the multicopper oxidase family.</text>
</comment>
<feature type="domain" description="Plastocyanin-like" evidence="11">
    <location>
        <begin position="499"/>
        <end position="619"/>
    </location>
</feature>
<evidence type="ECO:0000256" key="4">
    <source>
        <dbReference type="ARBA" id="ARBA00022737"/>
    </source>
</evidence>
<dbReference type="CDD" id="cd13898">
    <property type="entry name" value="CuRO_3_Abr2_like"/>
    <property type="match status" value="1"/>
</dbReference>
<proteinExistence type="inferred from homology"/>
<evidence type="ECO:0000256" key="8">
    <source>
        <dbReference type="SAM" id="MobiDB-lite"/>
    </source>
</evidence>
<accession>A0ABR1IFV2</accession>
<evidence type="ECO:0000256" key="5">
    <source>
        <dbReference type="ARBA" id="ARBA00023002"/>
    </source>
</evidence>
<keyword evidence="14" id="KW-1185">Reference proteome</keyword>
<organism evidence="13 14">
    <name type="scientific">Neonectria magnoliae</name>
    <dbReference type="NCBI Taxonomy" id="2732573"/>
    <lineage>
        <taxon>Eukaryota</taxon>
        <taxon>Fungi</taxon>
        <taxon>Dikarya</taxon>
        <taxon>Ascomycota</taxon>
        <taxon>Pezizomycotina</taxon>
        <taxon>Sordariomycetes</taxon>
        <taxon>Hypocreomycetidae</taxon>
        <taxon>Hypocreales</taxon>
        <taxon>Nectriaceae</taxon>
        <taxon>Neonectria</taxon>
    </lineage>
</organism>
<dbReference type="PROSITE" id="PS00080">
    <property type="entry name" value="MULTICOPPER_OXIDASE2"/>
    <property type="match status" value="1"/>
</dbReference>
<feature type="chain" id="PRO_5047128176" description="Laccase" evidence="9">
    <location>
        <begin position="20"/>
        <end position="636"/>
    </location>
</feature>
<evidence type="ECO:0000256" key="2">
    <source>
        <dbReference type="ARBA" id="ARBA00022723"/>
    </source>
</evidence>
<dbReference type="InterPro" id="IPR011706">
    <property type="entry name" value="Cu-oxidase_C"/>
</dbReference>
<dbReference type="EMBL" id="JAZAVK010000008">
    <property type="protein sequence ID" value="KAK7431887.1"/>
    <property type="molecule type" value="Genomic_DNA"/>
</dbReference>
<keyword evidence="4" id="KW-0677">Repeat</keyword>
<evidence type="ECO:0000259" key="12">
    <source>
        <dbReference type="Pfam" id="PF07732"/>
    </source>
</evidence>
<evidence type="ECO:0000259" key="10">
    <source>
        <dbReference type="Pfam" id="PF00394"/>
    </source>
</evidence>
<keyword evidence="6" id="KW-0186">Copper</keyword>
<feature type="compositionally biased region" description="Basic and acidic residues" evidence="8">
    <location>
        <begin position="32"/>
        <end position="60"/>
    </location>
</feature>
<dbReference type="InterPro" id="IPR008972">
    <property type="entry name" value="Cupredoxin"/>
</dbReference>
<name>A0ABR1IFV2_9HYPO</name>
<comment type="caution">
    <text evidence="13">The sequence shown here is derived from an EMBL/GenBank/DDBJ whole genome shotgun (WGS) entry which is preliminary data.</text>
</comment>
<sequence>MIPFFRSLVLSLLLTSVVGASYTPKGNYSSKGHPEKGHQGHPDKDHSGKGHDGKYDSGKNHYGNTKEFDLSVTWEEYAPDGYSKHMLLVNGQSPGPVLNIDQDDWVVVKVHNYSPYSTTVHFHGLEMRGTPWSDGVPGVTQHPIEPDCSFTYKFRATQYGSYWYHAHFRGQIEDGMYGAIIINPREGDPNPFHLISEDSHTVQALEEAERNVVPLVIADFTHLTSDAKWDMTVAAGVEDSCYDSILFNGKGSVQCLSESEVTSNLSDQQKTFLGLVPGAAMTDKACIPASVLITLGGAGGNESALLPGVFSGCEDTKGSVEVIEPSREDDEWIAIDVVGAINFVTGVFSIDEHDMWVYAMDGSYIEPQKVQALVVTNGDRYSVLVKLDKAGDFKIRFNSATALQMITGHAILSVPGKGGDTESDPYISIVGAPLSKDVVFFDQNIAHPFPPDPIPETADALFHLSMKIDGASYLWALNSSRLMPIDLDVGLPTLFHPDPYVHNNVTISTKLNDWVDLVFFASAVPQPPHPIHKHGTKMYQIGAGNGPFKWDSVEEAIKEIPDQFNLVNPPRRDAFASLPATEDVSWVVVRYHANNPGAWLLHCHINNHMLGGMMMVIQDGVDHWPEIPEEYQDDRY</sequence>
<dbReference type="PROSITE" id="PS00079">
    <property type="entry name" value="MULTICOPPER_OXIDASE1"/>
    <property type="match status" value="1"/>
</dbReference>
<gene>
    <name evidence="13" type="ORF">QQZ08_001506</name>
</gene>
<dbReference type="InterPro" id="IPR011707">
    <property type="entry name" value="Cu-oxidase-like_N"/>
</dbReference>
<evidence type="ECO:0000256" key="3">
    <source>
        <dbReference type="ARBA" id="ARBA00022729"/>
    </source>
</evidence>
<feature type="region of interest" description="Disordered" evidence="8">
    <location>
        <begin position="26"/>
        <end position="60"/>
    </location>
</feature>
<dbReference type="CDD" id="cd13876">
    <property type="entry name" value="CuRO_2_Abr2_like"/>
    <property type="match status" value="1"/>
</dbReference>
<evidence type="ECO:0000313" key="14">
    <source>
        <dbReference type="Proteomes" id="UP001498421"/>
    </source>
</evidence>
<evidence type="ECO:0008006" key="15">
    <source>
        <dbReference type="Google" id="ProtNLM"/>
    </source>
</evidence>
<dbReference type="PANTHER" id="PTHR11709:SF488">
    <property type="entry name" value="LACCASE-RELATED"/>
    <property type="match status" value="1"/>
</dbReference>
<keyword evidence="7" id="KW-0325">Glycoprotein</keyword>
<dbReference type="InterPro" id="IPR002355">
    <property type="entry name" value="Cu_oxidase_Cu_BS"/>
</dbReference>
<dbReference type="Pfam" id="PF07731">
    <property type="entry name" value="Cu-oxidase_2"/>
    <property type="match status" value="1"/>
</dbReference>
<evidence type="ECO:0000256" key="6">
    <source>
        <dbReference type="ARBA" id="ARBA00023008"/>
    </source>
</evidence>
<keyword evidence="2" id="KW-0479">Metal-binding</keyword>
<reference evidence="13 14" key="1">
    <citation type="journal article" date="2025" name="Microbiol. Resour. Announc.">
        <title>Draft genome sequences for Neonectria magnoliae and Neonectria punicea, canker pathogens of Liriodendron tulipifera and Acer saccharum in West Virginia.</title>
        <authorList>
            <person name="Petronek H.M."/>
            <person name="Kasson M.T."/>
            <person name="Metheny A.M."/>
            <person name="Stauder C.M."/>
            <person name="Lovett B."/>
            <person name="Lynch S.C."/>
            <person name="Garnas J.R."/>
            <person name="Kasson L.R."/>
            <person name="Stajich J.E."/>
        </authorList>
    </citation>
    <scope>NUCLEOTIDE SEQUENCE [LARGE SCALE GENOMIC DNA]</scope>
    <source>
        <strain evidence="13 14">NRRL 64651</strain>
    </source>
</reference>
<evidence type="ECO:0000313" key="13">
    <source>
        <dbReference type="EMBL" id="KAK7431887.1"/>
    </source>
</evidence>
<evidence type="ECO:0000259" key="11">
    <source>
        <dbReference type="Pfam" id="PF07731"/>
    </source>
</evidence>
<dbReference type="Pfam" id="PF00394">
    <property type="entry name" value="Cu-oxidase"/>
    <property type="match status" value="1"/>
</dbReference>
<dbReference type="CDD" id="cd13850">
    <property type="entry name" value="CuRO_1_Abr2_like"/>
    <property type="match status" value="1"/>
</dbReference>
<evidence type="ECO:0000256" key="9">
    <source>
        <dbReference type="SAM" id="SignalP"/>
    </source>
</evidence>
<feature type="domain" description="Plastocyanin-like" evidence="12">
    <location>
        <begin position="72"/>
        <end position="186"/>
    </location>
</feature>
<dbReference type="SUPFAM" id="SSF49503">
    <property type="entry name" value="Cupredoxins"/>
    <property type="match status" value="3"/>
</dbReference>
<protein>
    <recommendedName>
        <fullName evidence="15">Laccase</fullName>
    </recommendedName>
</protein>
<evidence type="ECO:0000256" key="7">
    <source>
        <dbReference type="ARBA" id="ARBA00023180"/>
    </source>
</evidence>
<keyword evidence="5" id="KW-0560">Oxidoreductase</keyword>
<dbReference type="Gene3D" id="2.60.40.420">
    <property type="entry name" value="Cupredoxins - blue copper proteins"/>
    <property type="match status" value="3"/>
</dbReference>
<evidence type="ECO:0000256" key="1">
    <source>
        <dbReference type="ARBA" id="ARBA00010609"/>
    </source>
</evidence>
<keyword evidence="3 9" id="KW-0732">Signal</keyword>
<feature type="domain" description="Plastocyanin-like" evidence="10">
    <location>
        <begin position="213"/>
        <end position="404"/>
    </location>
</feature>
<dbReference type="Proteomes" id="UP001498421">
    <property type="component" value="Unassembled WGS sequence"/>
</dbReference>
<dbReference type="InterPro" id="IPR001117">
    <property type="entry name" value="Cu-oxidase_2nd"/>
</dbReference>
<dbReference type="InterPro" id="IPR033138">
    <property type="entry name" value="Cu_oxidase_CS"/>
</dbReference>
<dbReference type="Pfam" id="PF07732">
    <property type="entry name" value="Cu-oxidase_3"/>
    <property type="match status" value="1"/>
</dbReference>
<dbReference type="PANTHER" id="PTHR11709">
    <property type="entry name" value="MULTI-COPPER OXIDASE"/>
    <property type="match status" value="1"/>
</dbReference>